<organism evidence="2 3">
    <name type="scientific">Polyplax serrata</name>
    <name type="common">Common mouse louse</name>
    <dbReference type="NCBI Taxonomy" id="468196"/>
    <lineage>
        <taxon>Eukaryota</taxon>
        <taxon>Metazoa</taxon>
        <taxon>Ecdysozoa</taxon>
        <taxon>Arthropoda</taxon>
        <taxon>Hexapoda</taxon>
        <taxon>Insecta</taxon>
        <taxon>Pterygota</taxon>
        <taxon>Neoptera</taxon>
        <taxon>Paraneoptera</taxon>
        <taxon>Psocodea</taxon>
        <taxon>Troctomorpha</taxon>
        <taxon>Phthiraptera</taxon>
        <taxon>Anoplura</taxon>
        <taxon>Polyplacidae</taxon>
        <taxon>Polyplax</taxon>
    </lineage>
</organism>
<dbReference type="EMBL" id="JAWJWE010000024">
    <property type="protein sequence ID" value="KAK6630028.1"/>
    <property type="molecule type" value="Genomic_DNA"/>
</dbReference>
<dbReference type="AlphaFoldDB" id="A0AAN8PPV4"/>
<sequence length="334" mass="36526">MSVTAVGSIVPSGFTNRCRRSPLGIPVHWCRRQSSTSVGGGGREAIGHTIKSRDTGPCRISATPSCRNPSRAVAFCGNTPCSHEQSALGDGHDHPERVIEWVEVSLQKHGRCLKGGDLHLRRIWIAPSKGTAPYPRTSCRKPSKTLFRSVGARTEPTAQLPNYPIPNTYSENLKHLACGDKQSQRPRSTSGLRKEHYVSTLPRCRDSNTGCTQRQKTTQDRPPAGVRGAPSGEGDFRCFVLERRALMITSRHRPRTSMEFSGVQSLQRAPNSASTSLRGAGVSRVGCRRREGGDQSPVVADHPVLEMPTLEIHPELENSKRDVDVGSPTVLEQD</sequence>
<feature type="compositionally biased region" description="Polar residues" evidence="1">
    <location>
        <begin position="207"/>
        <end position="216"/>
    </location>
</feature>
<evidence type="ECO:0000313" key="3">
    <source>
        <dbReference type="Proteomes" id="UP001372834"/>
    </source>
</evidence>
<evidence type="ECO:0000313" key="2">
    <source>
        <dbReference type="EMBL" id="KAK6630028.1"/>
    </source>
</evidence>
<proteinExistence type="predicted"/>
<reference evidence="2 3" key="1">
    <citation type="submission" date="2023-10" db="EMBL/GenBank/DDBJ databases">
        <title>Genomes of two closely related lineages of the louse Polyplax serrata with different host specificities.</title>
        <authorList>
            <person name="Martinu J."/>
            <person name="Tarabai H."/>
            <person name="Stefka J."/>
            <person name="Hypsa V."/>
        </authorList>
    </citation>
    <scope>NUCLEOTIDE SEQUENCE [LARGE SCALE GENOMIC DNA]</scope>
    <source>
        <strain evidence="2">HR10_N</strain>
    </source>
</reference>
<feature type="region of interest" description="Disordered" evidence="1">
    <location>
        <begin position="311"/>
        <end position="334"/>
    </location>
</feature>
<name>A0AAN8PPV4_POLSC</name>
<feature type="compositionally biased region" description="Basic and acidic residues" evidence="1">
    <location>
        <begin position="312"/>
        <end position="324"/>
    </location>
</feature>
<protein>
    <submittedName>
        <fullName evidence="2">Uncharacterized protein</fullName>
    </submittedName>
</protein>
<evidence type="ECO:0000256" key="1">
    <source>
        <dbReference type="SAM" id="MobiDB-lite"/>
    </source>
</evidence>
<dbReference type="Proteomes" id="UP001372834">
    <property type="component" value="Unassembled WGS sequence"/>
</dbReference>
<feature type="compositionally biased region" description="Polar residues" evidence="1">
    <location>
        <begin position="258"/>
        <end position="277"/>
    </location>
</feature>
<comment type="caution">
    <text evidence="2">The sequence shown here is derived from an EMBL/GenBank/DDBJ whole genome shotgun (WGS) entry which is preliminary data.</text>
</comment>
<gene>
    <name evidence="2" type="ORF">RUM43_015110</name>
</gene>
<feature type="region of interest" description="Disordered" evidence="1">
    <location>
        <begin position="258"/>
        <end position="299"/>
    </location>
</feature>
<feature type="region of interest" description="Disordered" evidence="1">
    <location>
        <begin position="203"/>
        <end position="233"/>
    </location>
</feature>
<accession>A0AAN8PPV4</accession>